<gene>
    <name evidence="8" type="ORF">SINU_09640</name>
</gene>
<dbReference type="Gene3D" id="3.20.20.100">
    <property type="entry name" value="NADP-dependent oxidoreductase domain"/>
    <property type="match status" value="1"/>
</dbReference>
<evidence type="ECO:0000256" key="3">
    <source>
        <dbReference type="ARBA" id="ARBA00023002"/>
    </source>
</evidence>
<dbReference type="PROSITE" id="PS00063">
    <property type="entry name" value="ALDOKETO_REDUCTASE_3"/>
    <property type="match status" value="1"/>
</dbReference>
<keyword evidence="9" id="KW-1185">Reference proteome</keyword>
<dbReference type="Proteomes" id="UP000035553">
    <property type="component" value="Unassembled WGS sequence"/>
</dbReference>
<keyword evidence="2" id="KW-0521">NADP</keyword>
<dbReference type="STRING" id="1069536.SINU_09640"/>
<dbReference type="EMBL" id="AFVQ02000123">
    <property type="protein sequence ID" value="KLI02148.1"/>
    <property type="molecule type" value="Genomic_DNA"/>
</dbReference>
<dbReference type="PIRSF" id="PIRSF000097">
    <property type="entry name" value="AKR"/>
    <property type="match status" value="1"/>
</dbReference>
<name>A0A0U1QMV8_9BACL</name>
<comment type="similarity">
    <text evidence="1">Belongs to the aldo/keto reductase family.</text>
</comment>
<evidence type="ECO:0000256" key="1">
    <source>
        <dbReference type="ARBA" id="ARBA00007905"/>
    </source>
</evidence>
<sequence>MTQKTVTLNNDVEMPLEGLGVFRVEDQAVAAQSVQAAIRAGYRLIDTAAIYQNEQGVGEGIKAACKETGLKREDLFITSKVWNADQGYASTLKAYQDSLDRLGLDYLDLYLIHWPVEGKYKDTWRAMEQLYKEGKVRAIGVSNFQIHHLEDLLDGAEVVPVVNQVERHPRLTQQPLKDFSEARGIRLEAWAPLMVGELLQDKTIGAIAEKYGKSAAQVILRWHVQGGVIAIPKSVNEGRIKENFAIFDFELTEADMAAINALNQDHRTGADPDNFDF</sequence>
<dbReference type="GO" id="GO:0016616">
    <property type="term" value="F:oxidoreductase activity, acting on the CH-OH group of donors, NAD or NADP as acceptor"/>
    <property type="evidence" value="ECO:0007669"/>
    <property type="project" value="UniProtKB-ARBA"/>
</dbReference>
<dbReference type="Pfam" id="PF00248">
    <property type="entry name" value="Aldo_ket_red"/>
    <property type="match status" value="1"/>
</dbReference>
<evidence type="ECO:0000313" key="8">
    <source>
        <dbReference type="EMBL" id="KLI02148.1"/>
    </source>
</evidence>
<dbReference type="SUPFAM" id="SSF51430">
    <property type="entry name" value="NAD(P)-linked oxidoreductase"/>
    <property type="match status" value="1"/>
</dbReference>
<evidence type="ECO:0000313" key="9">
    <source>
        <dbReference type="Proteomes" id="UP000035553"/>
    </source>
</evidence>
<feature type="binding site" evidence="5">
    <location>
        <position position="113"/>
    </location>
    <ligand>
        <name>substrate</name>
    </ligand>
</feature>
<dbReference type="PRINTS" id="PR00069">
    <property type="entry name" value="ALDKETRDTASE"/>
</dbReference>
<dbReference type="PROSITE" id="PS00062">
    <property type="entry name" value="ALDOKETO_REDUCTASE_2"/>
    <property type="match status" value="1"/>
</dbReference>
<evidence type="ECO:0000256" key="4">
    <source>
        <dbReference type="PIRSR" id="PIRSR000097-1"/>
    </source>
</evidence>
<dbReference type="InterPro" id="IPR018170">
    <property type="entry name" value="Aldo/ket_reductase_CS"/>
</dbReference>
<dbReference type="InterPro" id="IPR020471">
    <property type="entry name" value="AKR"/>
</dbReference>
<dbReference type="InterPro" id="IPR036812">
    <property type="entry name" value="NAD(P)_OxRdtase_dom_sf"/>
</dbReference>
<reference evidence="8 9" key="1">
    <citation type="journal article" date="2011" name="J. Bacteriol.">
        <title>Draft genome sequence of Sporolactobacillus inulinus strain CASD, an efficient D-lactic acid-producing bacterium with high-concentration lactate tolerance capability.</title>
        <authorList>
            <person name="Yu B."/>
            <person name="Su F."/>
            <person name="Wang L."/>
            <person name="Xu K."/>
            <person name="Zhao B."/>
            <person name="Xu P."/>
        </authorList>
    </citation>
    <scope>NUCLEOTIDE SEQUENCE [LARGE SCALE GENOMIC DNA]</scope>
    <source>
        <strain evidence="8 9">CASD</strain>
    </source>
</reference>
<dbReference type="FunFam" id="3.20.20.100:FF:000015">
    <property type="entry name" value="Oxidoreductase, aldo/keto reductase family"/>
    <property type="match status" value="1"/>
</dbReference>
<proteinExistence type="inferred from homology"/>
<dbReference type="InterPro" id="IPR023210">
    <property type="entry name" value="NADP_OxRdtase_dom"/>
</dbReference>
<dbReference type="AlphaFoldDB" id="A0A0U1QMV8"/>
<dbReference type="OrthoDB" id="9804790at2"/>
<evidence type="ECO:0000256" key="5">
    <source>
        <dbReference type="PIRSR" id="PIRSR000097-2"/>
    </source>
</evidence>
<evidence type="ECO:0000259" key="7">
    <source>
        <dbReference type="Pfam" id="PF00248"/>
    </source>
</evidence>
<protein>
    <submittedName>
        <fullName evidence="8">Glyoxal reductase</fullName>
    </submittedName>
</protein>
<feature type="site" description="Lowers pKa of active site Tyr" evidence="6">
    <location>
        <position position="80"/>
    </location>
</feature>
<feature type="active site" description="Proton donor" evidence="4">
    <location>
        <position position="51"/>
    </location>
</feature>
<feature type="domain" description="NADP-dependent oxidoreductase" evidence="7">
    <location>
        <begin position="28"/>
        <end position="263"/>
    </location>
</feature>
<keyword evidence="3" id="KW-0560">Oxidoreductase</keyword>
<accession>A0A0U1QMV8</accession>
<comment type="caution">
    <text evidence="8">The sequence shown here is derived from an EMBL/GenBank/DDBJ whole genome shotgun (WGS) entry which is preliminary data.</text>
</comment>
<dbReference type="PANTHER" id="PTHR43827">
    <property type="entry name" value="2,5-DIKETO-D-GLUCONIC ACID REDUCTASE"/>
    <property type="match status" value="1"/>
</dbReference>
<dbReference type="RefSeq" id="WP_010025118.1">
    <property type="nucleotide sequence ID" value="NZ_AFVQ02000123.1"/>
</dbReference>
<evidence type="ECO:0000256" key="2">
    <source>
        <dbReference type="ARBA" id="ARBA00022857"/>
    </source>
</evidence>
<organism evidence="8 9">
    <name type="scientific">Sporolactobacillus inulinus CASD</name>
    <dbReference type="NCBI Taxonomy" id="1069536"/>
    <lineage>
        <taxon>Bacteria</taxon>
        <taxon>Bacillati</taxon>
        <taxon>Bacillota</taxon>
        <taxon>Bacilli</taxon>
        <taxon>Bacillales</taxon>
        <taxon>Sporolactobacillaceae</taxon>
        <taxon>Sporolactobacillus</taxon>
    </lineage>
</organism>
<evidence type="ECO:0000256" key="6">
    <source>
        <dbReference type="PIRSR" id="PIRSR000097-3"/>
    </source>
</evidence>
<dbReference type="PROSITE" id="PS00798">
    <property type="entry name" value="ALDOKETO_REDUCTASE_1"/>
    <property type="match status" value="1"/>
</dbReference>
<dbReference type="PANTHER" id="PTHR43827:SF3">
    <property type="entry name" value="NADP-DEPENDENT OXIDOREDUCTASE DOMAIN-CONTAINING PROTEIN"/>
    <property type="match status" value="1"/>
</dbReference>